<evidence type="ECO:0000313" key="1">
    <source>
        <dbReference type="EMBL" id="KAG8002859.1"/>
    </source>
</evidence>
<keyword evidence="2" id="KW-1185">Reference proteome</keyword>
<name>A0ACB7ELE4_NIBAL</name>
<sequence>MLRKGSELLKGDREVLLDLDYGGEAQTTDSYGSLQNGSFIPPRYLSAAAADEDEDGDDPIHIHCNTKSNQPPPQLGNYFRDGRTKIDFVLVWEVRSRRKRRGKGKVTGEDGEAVPAEENSRSERKKAQLAQWREKFVQNLESAGLLMEKEETANEKKTIHFLKLSAPWDVLVYYAEELCVRAPLQAQPNLDLNTSARIMRRLCIPNVMMESVPNRPLDYYTCAFRKSKMNRFLGCDDHENYFTNTQRHRVVYEILARTVYGKRKRAEVGVDRLVNEGVYTAAFPLHEGTFKLPKYEIRPDELNQRQILYYYWARWCKWYKYQPLDHIREYFGEKIAFYFAWLGFYTAWLLPAAVVGTLVFVSGVMSMGTNTPAKEICNSGASYLMCPLCNTCKAWNMSDICTMAKLGYLFDHPGTVLFSVFMSFWAVTFLEYWKRKMATLAHHWDCMDFHEEEERPRPEFAAMAPTMEQNPVTGVKEPYFPEKTRLSRMFTGSMVIIMMLCVVMIFLVTVVMCRGIISVMMFHTGSPVLRTEAGTIANISSSIVNLGLILLMGRVYTALAEQLTKWEMHRTQTQYDNAFIFKVFIFQFVNFYSSPFYVAFFKGRFVGYPTNYGTLFGMRNEDCGPGGCLIELAEQLFIIMVGKQLINNVQEFIIPKVKAWRQKRTLAKVMGDKAAHEPQCWEEDYQLVECEGLFEEYLEMGKYCLLYLNNMMSLHAITYSMNMYEHVSVVCHVALHQLKMIHCAAVLQFGFITIFVAAFPLAPLFALLNNWAEIRLDAHKFACEYRRPVAERAQNIGVWFNILEALSHLSVIANAFLIAFTSDFLPRLLYQYKFDSDLDGYVNFTLAYAPLNYTEYPMCRYKAYRDNTGNYSLFYWELLAVRLGFIIAFEHVVFFVLRAIDWIVPDVPESLELKIKRERYLAKQALAENQEALLLPCVRSAMLPGYGFSPFPDFQPHLHAFRCRGDSPSMWIPGSGESQALNEAQEERSLLHQCHHKHIAVCQQETLAFIELQPPVTPKLNSLGSSRPDIIPDTQCTTHSLTLNGFGHTLNELNDMQNGCHRTDNEHETTLNLNSHTPTSDSQLECHNGIRTSLQEQTEKQHTVTTVCRPLHAALSLPLSLPLSSLYTNRDSWESQLPCSPSSPDGPGFQSPDSCQPQRRTSQGSLKEKSIRRKMQVYSPESLSDESLSSPILDADYIFPGPFASFLEEDLSGLSSLEAISSPSPTDGVTDLPNLSHDDIFNLPAEPLQIIEDSVPGVGEDNGSVEMSSATGGSFLSRSRQGDQERRRFSASELISRLQLSQRKNSFTLKLGKSLSARVASRDRQSSNNLSPNPDYKSNSRHRSSAGSSDSAPHSPVGPPPVLLPSCDNGMPLHRWSSKLGMRKKSIEEDLGILPTVATSNRLSRFLPSSILYQEYSDVAINREIQRQQGKEPGTEEEGLRDEGSDGTPSPSNLSPSSSFRSSRGSAFALWQDIPDVRTSGQLDNFSNEERKLQEAKFELVTSEASYIRSLTIAVDHFMLSQELTECLGAQDKQWLFSKLPEVKDVSERFLQDLEHRLEEDILRFDVCDIVLEHCPALRRVYLPYVTNQAYQEQTYQRLLITRLKMLVENILKRTTPGSRDEDTATKAFNELKKIIKECNSSVQSMKRMEELIHLNKKIHFEGKIFPLISQSRWLVKHGELLEVDTQTMSISGSKLKLPTKPVYLHLFNDCLLLSRRKDTWKFMVFVHAKIGELKVKDLSQKLHGISGFIFHLQLCEGQQLKHQILLKSHTESGKQRWITAMFPSDPLEDIEQASENVDISQVQCIKSYQAQEHDELTLEKADILHAKTITSDGWVEGIRLSDGERGWFPKTYVEEITSRSARLRNLRENIRIKCVTQKLEGED</sequence>
<proteinExistence type="predicted"/>
<accession>A0ACB7ELE4</accession>
<dbReference type="Proteomes" id="UP000805704">
    <property type="component" value="Chromosome 5"/>
</dbReference>
<reference evidence="1" key="1">
    <citation type="submission" date="2020-04" db="EMBL/GenBank/DDBJ databases">
        <title>A chromosome-scale assembly and high-density genetic map of the yellow drum (Nibea albiflora) genome.</title>
        <authorList>
            <person name="Xu D."/>
            <person name="Zhang W."/>
            <person name="Chen R."/>
            <person name="Tan P."/>
            <person name="Wang L."/>
            <person name="Song H."/>
            <person name="Tian L."/>
            <person name="Zhu Q."/>
            <person name="Wang B."/>
        </authorList>
    </citation>
    <scope>NUCLEOTIDE SEQUENCE</scope>
    <source>
        <strain evidence="1">ZJHYS-2018</strain>
    </source>
</reference>
<protein>
    <submittedName>
        <fullName evidence="1">Anoctamin-7</fullName>
    </submittedName>
</protein>
<evidence type="ECO:0000313" key="2">
    <source>
        <dbReference type="Proteomes" id="UP000805704"/>
    </source>
</evidence>
<dbReference type="EMBL" id="CM024793">
    <property type="protein sequence ID" value="KAG8002859.1"/>
    <property type="molecule type" value="Genomic_DNA"/>
</dbReference>
<gene>
    <name evidence="1" type="primary">ANO7.3</name>
    <name evidence="1" type="ORF">GBF38_015458</name>
</gene>
<comment type="caution">
    <text evidence="1">The sequence shown here is derived from an EMBL/GenBank/DDBJ whole genome shotgun (WGS) entry which is preliminary data.</text>
</comment>
<organism evidence="1 2">
    <name type="scientific">Nibea albiflora</name>
    <name type="common">Yellow drum</name>
    <name type="synonym">Corvina albiflora</name>
    <dbReference type="NCBI Taxonomy" id="240163"/>
    <lineage>
        <taxon>Eukaryota</taxon>
        <taxon>Metazoa</taxon>
        <taxon>Chordata</taxon>
        <taxon>Craniata</taxon>
        <taxon>Vertebrata</taxon>
        <taxon>Euteleostomi</taxon>
        <taxon>Actinopterygii</taxon>
        <taxon>Neopterygii</taxon>
        <taxon>Teleostei</taxon>
        <taxon>Neoteleostei</taxon>
        <taxon>Acanthomorphata</taxon>
        <taxon>Eupercaria</taxon>
        <taxon>Sciaenidae</taxon>
        <taxon>Nibea</taxon>
    </lineage>
</organism>